<gene>
    <name evidence="1" type="ORF">IAB27_05530</name>
</gene>
<reference evidence="1" key="1">
    <citation type="submission" date="2020-10" db="EMBL/GenBank/DDBJ databases">
        <authorList>
            <person name="Gilroy R."/>
        </authorList>
    </citation>
    <scope>NUCLEOTIDE SEQUENCE</scope>
    <source>
        <strain evidence="1">CHK147-3167</strain>
    </source>
</reference>
<accession>A0A9D0ZRW2</accession>
<protein>
    <recommendedName>
        <fullName evidence="3">Bacteriocin</fullName>
    </recommendedName>
</protein>
<comment type="caution">
    <text evidence="1">The sequence shown here is derived from an EMBL/GenBank/DDBJ whole genome shotgun (WGS) entry which is preliminary data.</text>
</comment>
<dbReference type="EMBL" id="DVFV01000096">
    <property type="protein sequence ID" value="HIQ91063.1"/>
    <property type="molecule type" value="Genomic_DNA"/>
</dbReference>
<reference evidence="1" key="2">
    <citation type="journal article" date="2021" name="PeerJ">
        <title>Extensive microbial diversity within the chicken gut microbiome revealed by metagenomics and culture.</title>
        <authorList>
            <person name="Gilroy R."/>
            <person name="Ravi A."/>
            <person name="Getino M."/>
            <person name="Pursley I."/>
            <person name="Horton D.L."/>
            <person name="Alikhan N.F."/>
            <person name="Baker D."/>
            <person name="Gharbi K."/>
            <person name="Hall N."/>
            <person name="Watson M."/>
            <person name="Adriaenssens E.M."/>
            <person name="Foster-Nyarko E."/>
            <person name="Jarju S."/>
            <person name="Secka A."/>
            <person name="Antonio M."/>
            <person name="Oren A."/>
            <person name="Chaudhuri R.R."/>
            <person name="La Ragione R."/>
            <person name="Hildebrand F."/>
            <person name="Pallen M.J."/>
        </authorList>
    </citation>
    <scope>NUCLEOTIDE SEQUENCE</scope>
    <source>
        <strain evidence="1">CHK147-3167</strain>
    </source>
</reference>
<dbReference type="AlphaFoldDB" id="A0A9D0ZRW2"/>
<proteinExistence type="predicted"/>
<dbReference type="Proteomes" id="UP000886786">
    <property type="component" value="Unassembled WGS sequence"/>
</dbReference>
<evidence type="ECO:0000313" key="1">
    <source>
        <dbReference type="EMBL" id="HIQ91063.1"/>
    </source>
</evidence>
<evidence type="ECO:0008006" key="3">
    <source>
        <dbReference type="Google" id="ProtNLM"/>
    </source>
</evidence>
<evidence type="ECO:0000313" key="2">
    <source>
        <dbReference type="Proteomes" id="UP000886786"/>
    </source>
</evidence>
<organism evidence="1 2">
    <name type="scientific">Candidatus Coprosoma intestinipullorum</name>
    <dbReference type="NCBI Taxonomy" id="2840752"/>
    <lineage>
        <taxon>Bacteria</taxon>
        <taxon>Bacillati</taxon>
        <taxon>Bacillota</taxon>
        <taxon>Bacillota incertae sedis</taxon>
        <taxon>Candidatus Coprosoma</taxon>
    </lineage>
</organism>
<name>A0A9D0ZRW2_9FIRM</name>
<sequence length="53" mass="5509">MKLNKNELLNVYGGSISASLINAVVKGFSVIVDLGKALGSAIRRAVSGKMCDV</sequence>